<comment type="caution">
    <text evidence="1">The sequence shown here is derived from an EMBL/GenBank/DDBJ whole genome shotgun (WGS) entry which is preliminary data.</text>
</comment>
<accession>A0A1Z5KPM9</accession>
<evidence type="ECO:0000313" key="2">
    <source>
        <dbReference type="Proteomes" id="UP000198406"/>
    </source>
</evidence>
<evidence type="ECO:0000313" key="1">
    <source>
        <dbReference type="EMBL" id="GAX28062.1"/>
    </source>
</evidence>
<protein>
    <submittedName>
        <fullName evidence="1">Uncharacterized protein</fullName>
    </submittedName>
</protein>
<name>A0A1Z5KPM9_FISSO</name>
<gene>
    <name evidence="1" type="ORF">FisN_2Hh119</name>
</gene>
<organism evidence="1 2">
    <name type="scientific">Fistulifera solaris</name>
    <name type="common">Oleaginous diatom</name>
    <dbReference type="NCBI Taxonomy" id="1519565"/>
    <lineage>
        <taxon>Eukaryota</taxon>
        <taxon>Sar</taxon>
        <taxon>Stramenopiles</taxon>
        <taxon>Ochrophyta</taxon>
        <taxon>Bacillariophyta</taxon>
        <taxon>Bacillariophyceae</taxon>
        <taxon>Bacillariophycidae</taxon>
        <taxon>Naviculales</taxon>
        <taxon>Naviculaceae</taxon>
        <taxon>Fistulifera</taxon>
    </lineage>
</organism>
<dbReference type="Proteomes" id="UP000198406">
    <property type="component" value="Unassembled WGS sequence"/>
</dbReference>
<keyword evidence="2" id="KW-1185">Reference proteome</keyword>
<dbReference type="AlphaFoldDB" id="A0A1Z5KPM9"/>
<reference evidence="1 2" key="1">
    <citation type="journal article" date="2015" name="Plant Cell">
        <title>Oil accumulation by the oleaginous diatom Fistulifera solaris as revealed by the genome and transcriptome.</title>
        <authorList>
            <person name="Tanaka T."/>
            <person name="Maeda Y."/>
            <person name="Veluchamy A."/>
            <person name="Tanaka M."/>
            <person name="Abida H."/>
            <person name="Marechal E."/>
            <person name="Bowler C."/>
            <person name="Muto M."/>
            <person name="Sunaga Y."/>
            <person name="Tanaka M."/>
            <person name="Yoshino T."/>
            <person name="Taniguchi T."/>
            <person name="Fukuda Y."/>
            <person name="Nemoto M."/>
            <person name="Matsumoto M."/>
            <person name="Wong P.S."/>
            <person name="Aburatani S."/>
            <person name="Fujibuchi W."/>
        </authorList>
    </citation>
    <scope>NUCLEOTIDE SEQUENCE [LARGE SCALE GENOMIC DNA]</scope>
    <source>
        <strain evidence="1 2">JPCC DA0580</strain>
    </source>
</reference>
<dbReference type="OrthoDB" id="10268090at2759"/>
<dbReference type="PANTHER" id="PTHR43796">
    <property type="entry name" value="CARBOXYNORSPERMIDINE SYNTHASE"/>
    <property type="match status" value="1"/>
</dbReference>
<dbReference type="InParanoid" id="A0A1Z5KPM9"/>
<dbReference type="EMBL" id="BDSP01000264">
    <property type="protein sequence ID" value="GAX28062.1"/>
    <property type="molecule type" value="Genomic_DNA"/>
</dbReference>
<proteinExistence type="predicted"/>
<sequence length="348" mass="38149">MAGPYAHRTPISTAIGTLSRVCGCCGSFALLGTSLLLIDSGNTTALVAAGAFPGLSNVLGVEAVAQLDPERTLQSLRFQYFTAGLDGSGPVNLFITNVGFGDPMTQYDGGVLRFFMELSGRLLGTVDFFLPQVPEHLKEANERVRQRVGTKQVFAWPFPEAATVPTVLKDATDSFRWRRIDSSAAMGTAPDVWNTMLGVLVHLVPRSWWRNERFSQVLADFSQPLVSATDAWLQWKNSFANGETHAMRIDAALDDQSGISIVQAHDSFRQCVAQSCAEFAMDCLEYPDPGTVSLPEQRYADPVARQRIIERLTRTPGTFCYTGPVALQRIDGPTQLQEALEKAKQAER</sequence>
<dbReference type="PANTHER" id="PTHR43796:SF2">
    <property type="entry name" value="CARBOXYNORSPERMIDINE SYNTHASE"/>
    <property type="match status" value="1"/>
</dbReference>